<feature type="compositionally biased region" description="Polar residues" evidence="1">
    <location>
        <begin position="1"/>
        <end position="15"/>
    </location>
</feature>
<accession>A0A9D3XMD4</accession>
<protein>
    <submittedName>
        <fullName evidence="2">Uncharacterized protein</fullName>
    </submittedName>
</protein>
<keyword evidence="3" id="KW-1185">Reference proteome</keyword>
<feature type="region of interest" description="Disordered" evidence="1">
    <location>
        <begin position="48"/>
        <end position="80"/>
    </location>
</feature>
<feature type="region of interest" description="Disordered" evidence="1">
    <location>
        <begin position="1"/>
        <end position="25"/>
    </location>
</feature>
<dbReference type="Proteomes" id="UP000827986">
    <property type="component" value="Unassembled WGS sequence"/>
</dbReference>
<sequence length="104" mass="10961">MTTQQLQSTKCTNTKVENKEGHASPAVLLLQPPPAVLGFLSQTRGAVVGSPPPFQAGEGGSRGSSPSSAWLELQGGQSGGAVLSCCSQEERRKWQWSHLELLSS</sequence>
<comment type="caution">
    <text evidence="2">The sequence shown here is derived from an EMBL/GenBank/DDBJ whole genome shotgun (WGS) entry which is preliminary data.</text>
</comment>
<organism evidence="2 3">
    <name type="scientific">Mauremys mutica</name>
    <name type="common">yellowpond turtle</name>
    <dbReference type="NCBI Taxonomy" id="74926"/>
    <lineage>
        <taxon>Eukaryota</taxon>
        <taxon>Metazoa</taxon>
        <taxon>Chordata</taxon>
        <taxon>Craniata</taxon>
        <taxon>Vertebrata</taxon>
        <taxon>Euteleostomi</taxon>
        <taxon>Archelosauria</taxon>
        <taxon>Testudinata</taxon>
        <taxon>Testudines</taxon>
        <taxon>Cryptodira</taxon>
        <taxon>Durocryptodira</taxon>
        <taxon>Testudinoidea</taxon>
        <taxon>Geoemydidae</taxon>
        <taxon>Geoemydinae</taxon>
        <taxon>Mauremys</taxon>
    </lineage>
</organism>
<proteinExistence type="predicted"/>
<evidence type="ECO:0000313" key="2">
    <source>
        <dbReference type="EMBL" id="KAH1182516.1"/>
    </source>
</evidence>
<name>A0A9D3XMD4_9SAUR</name>
<dbReference type="AlphaFoldDB" id="A0A9D3XMD4"/>
<dbReference type="EMBL" id="JAHDVG010000467">
    <property type="protein sequence ID" value="KAH1182516.1"/>
    <property type="molecule type" value="Genomic_DNA"/>
</dbReference>
<reference evidence="2" key="1">
    <citation type="submission" date="2021-09" db="EMBL/GenBank/DDBJ databases">
        <title>The genome of Mauremys mutica provides insights into the evolution of semi-aquatic lifestyle.</title>
        <authorList>
            <person name="Gong S."/>
            <person name="Gao Y."/>
        </authorList>
    </citation>
    <scope>NUCLEOTIDE SEQUENCE</scope>
    <source>
        <strain evidence="2">MM-2020</strain>
        <tissue evidence="2">Muscle</tissue>
    </source>
</reference>
<evidence type="ECO:0000256" key="1">
    <source>
        <dbReference type="SAM" id="MobiDB-lite"/>
    </source>
</evidence>
<evidence type="ECO:0000313" key="3">
    <source>
        <dbReference type="Proteomes" id="UP000827986"/>
    </source>
</evidence>
<gene>
    <name evidence="2" type="ORF">KIL84_010270</name>
</gene>